<feature type="region of interest" description="Disordered" evidence="1">
    <location>
        <begin position="1"/>
        <end position="44"/>
    </location>
</feature>
<evidence type="ECO:0000256" key="1">
    <source>
        <dbReference type="SAM" id="MobiDB-lite"/>
    </source>
</evidence>
<feature type="compositionally biased region" description="Low complexity" evidence="1">
    <location>
        <begin position="91"/>
        <end position="126"/>
    </location>
</feature>
<dbReference type="AlphaFoldDB" id="A0AAX6IC32"/>
<comment type="caution">
    <text evidence="2">The sequence shown here is derived from an EMBL/GenBank/DDBJ whole genome shotgun (WGS) entry which is preliminary data.</text>
</comment>
<dbReference type="EMBL" id="JANAVB010002514">
    <property type="protein sequence ID" value="KAJ6850799.1"/>
    <property type="molecule type" value="Genomic_DNA"/>
</dbReference>
<name>A0AAX6IC32_IRIPA</name>
<dbReference type="Proteomes" id="UP001140949">
    <property type="component" value="Unassembled WGS sequence"/>
</dbReference>
<accession>A0AAX6IC32</accession>
<evidence type="ECO:0000313" key="3">
    <source>
        <dbReference type="Proteomes" id="UP001140949"/>
    </source>
</evidence>
<protein>
    <submittedName>
        <fullName evidence="2">Tubulin-folding cofactor C</fullName>
    </submittedName>
</protein>
<keyword evidence="3" id="KW-1185">Reference proteome</keyword>
<feature type="region of interest" description="Disordered" evidence="1">
    <location>
        <begin position="57"/>
        <end position="143"/>
    </location>
</feature>
<sequence length="143" mass="15182">MEETDPHPNPPPANKKHQAMLDRLANHQARRGSGSGPESDSAPAFESVSSFLSLFSSAKRSVESDLSGSGPARPLDPKPDSTGSPLPYRISSGPSPRTPTSSLPTSSAPPSSPSPTSRNPRNPSLRFGPQEEVLLQKKKQSCR</sequence>
<gene>
    <name evidence="2" type="ORF">M6B38_114525</name>
</gene>
<evidence type="ECO:0000313" key="2">
    <source>
        <dbReference type="EMBL" id="KAJ6850799.1"/>
    </source>
</evidence>
<reference evidence="2" key="2">
    <citation type="submission" date="2023-04" db="EMBL/GenBank/DDBJ databases">
        <authorList>
            <person name="Bruccoleri R.E."/>
            <person name="Oakeley E.J."/>
            <person name="Faust A.-M."/>
            <person name="Dessus-Babus S."/>
            <person name="Altorfer M."/>
            <person name="Burckhardt D."/>
            <person name="Oertli M."/>
            <person name="Naumann U."/>
            <person name="Petersen F."/>
            <person name="Wong J."/>
        </authorList>
    </citation>
    <scope>NUCLEOTIDE SEQUENCE</scope>
    <source>
        <strain evidence="2">GSM-AAB239-AS_SAM_17_03QT</strain>
        <tissue evidence="2">Leaf</tissue>
    </source>
</reference>
<proteinExistence type="predicted"/>
<organism evidence="2 3">
    <name type="scientific">Iris pallida</name>
    <name type="common">Sweet iris</name>
    <dbReference type="NCBI Taxonomy" id="29817"/>
    <lineage>
        <taxon>Eukaryota</taxon>
        <taxon>Viridiplantae</taxon>
        <taxon>Streptophyta</taxon>
        <taxon>Embryophyta</taxon>
        <taxon>Tracheophyta</taxon>
        <taxon>Spermatophyta</taxon>
        <taxon>Magnoliopsida</taxon>
        <taxon>Liliopsida</taxon>
        <taxon>Asparagales</taxon>
        <taxon>Iridaceae</taxon>
        <taxon>Iridoideae</taxon>
        <taxon>Irideae</taxon>
        <taxon>Iris</taxon>
    </lineage>
</organism>
<reference evidence="2" key="1">
    <citation type="journal article" date="2023" name="GigaByte">
        <title>Genome assembly of the bearded iris, Iris pallida Lam.</title>
        <authorList>
            <person name="Bruccoleri R.E."/>
            <person name="Oakeley E.J."/>
            <person name="Faust A.M.E."/>
            <person name="Altorfer M."/>
            <person name="Dessus-Babus S."/>
            <person name="Burckhardt D."/>
            <person name="Oertli M."/>
            <person name="Naumann U."/>
            <person name="Petersen F."/>
            <person name="Wong J."/>
        </authorList>
    </citation>
    <scope>NUCLEOTIDE SEQUENCE</scope>
    <source>
        <strain evidence="2">GSM-AAB239-AS_SAM_17_03QT</strain>
    </source>
</reference>